<reference evidence="8" key="1">
    <citation type="submission" date="2016-10" db="EMBL/GenBank/DDBJ databases">
        <authorList>
            <person name="Varghese N."/>
            <person name="Submissions S."/>
        </authorList>
    </citation>
    <scope>NUCLEOTIDE SEQUENCE [LARGE SCALE GENOMIC DNA]</scope>
    <source>
        <strain evidence="8">DSM 13078</strain>
    </source>
</reference>
<feature type="transmembrane region" description="Helical" evidence="5">
    <location>
        <begin position="247"/>
        <end position="267"/>
    </location>
</feature>
<feature type="transmembrane region" description="Helical" evidence="5">
    <location>
        <begin position="104"/>
        <end position="122"/>
    </location>
</feature>
<feature type="transmembrane region" description="Helical" evidence="5">
    <location>
        <begin position="134"/>
        <end position="155"/>
    </location>
</feature>
<feature type="transmembrane region" description="Helical" evidence="5">
    <location>
        <begin position="21"/>
        <end position="42"/>
    </location>
</feature>
<dbReference type="PANTHER" id="PTHR37422">
    <property type="entry name" value="TEICHURONIC ACID BIOSYNTHESIS PROTEIN TUAE"/>
    <property type="match status" value="1"/>
</dbReference>
<keyword evidence="7" id="KW-0436">Ligase</keyword>
<keyword evidence="2 5" id="KW-0812">Transmembrane</keyword>
<feature type="transmembrane region" description="Helical" evidence="5">
    <location>
        <begin position="353"/>
        <end position="373"/>
    </location>
</feature>
<keyword evidence="8" id="KW-1185">Reference proteome</keyword>
<protein>
    <submittedName>
        <fullName evidence="7">O-antigen ligase</fullName>
    </submittedName>
</protein>
<accession>A0A1I1LR44</accession>
<comment type="subcellular location">
    <subcellularLocation>
        <location evidence="1">Membrane</location>
        <topology evidence="1">Multi-pass membrane protein</topology>
    </subcellularLocation>
</comment>
<feature type="domain" description="O-antigen ligase-related" evidence="6">
    <location>
        <begin position="210"/>
        <end position="338"/>
    </location>
</feature>
<evidence type="ECO:0000313" key="7">
    <source>
        <dbReference type="EMBL" id="SFC75561.1"/>
    </source>
</evidence>
<proteinExistence type="predicted"/>
<sequence>MMKMNHPDNDSSQFEFAGESVSDTVLSGVVLVLLVAIILQYTLLPTSVVYALITLVYLLIVPLLVLYNDTIEVNSTYTKLYLVFAALVYLRLLFEPSLGNLARLGVLFTFTTANIFVIPSLLPLRQFLSVTARVSAPLVVVGLFPYLGLPVQFGFVDLSLWGARIYWYESLNPITSVFSNPNQLGGLALVGGLAALHECFENRTRTAGALLLVNSAGLLLTNWRTGWIIYTLSVGLYLVYFLKGRQYLTVAIGGSLICITAAILMAFDVLPGPSVLSDLSFGNRRPRWVANVRAFLDQPLWGYGFTGITDFEGGAGNPHNSYLRIFTGFGIIGGILYLLIVVGTAIGSARRAVSYRDATLAILLTGFCILQIFNQLSFIGISMRSTFIAIMIGYYITGAGQYKE</sequence>
<feature type="transmembrane region" description="Helical" evidence="5">
    <location>
        <begin position="225"/>
        <end position="242"/>
    </location>
</feature>
<dbReference type="GO" id="GO:0016020">
    <property type="term" value="C:membrane"/>
    <property type="evidence" value="ECO:0007669"/>
    <property type="project" value="UniProtKB-SubCell"/>
</dbReference>
<keyword evidence="4 5" id="KW-0472">Membrane</keyword>
<name>A0A1I1LR44_NATHA</name>
<dbReference type="Proteomes" id="UP000199161">
    <property type="component" value="Unassembled WGS sequence"/>
</dbReference>
<evidence type="ECO:0000256" key="5">
    <source>
        <dbReference type="SAM" id="Phobius"/>
    </source>
</evidence>
<evidence type="ECO:0000259" key="6">
    <source>
        <dbReference type="Pfam" id="PF04932"/>
    </source>
</evidence>
<evidence type="ECO:0000313" key="8">
    <source>
        <dbReference type="Proteomes" id="UP000199161"/>
    </source>
</evidence>
<dbReference type="AlphaFoldDB" id="A0A1I1LR44"/>
<keyword evidence="3 5" id="KW-1133">Transmembrane helix</keyword>
<dbReference type="GO" id="GO:0016874">
    <property type="term" value="F:ligase activity"/>
    <property type="evidence" value="ECO:0007669"/>
    <property type="project" value="UniProtKB-KW"/>
</dbReference>
<evidence type="ECO:0000256" key="1">
    <source>
        <dbReference type="ARBA" id="ARBA00004141"/>
    </source>
</evidence>
<dbReference type="Pfam" id="PF04932">
    <property type="entry name" value="Wzy_C"/>
    <property type="match status" value="1"/>
</dbReference>
<dbReference type="InterPro" id="IPR051533">
    <property type="entry name" value="WaaL-like"/>
</dbReference>
<dbReference type="EMBL" id="FOKW01000021">
    <property type="protein sequence ID" value="SFC75561.1"/>
    <property type="molecule type" value="Genomic_DNA"/>
</dbReference>
<feature type="transmembrane region" description="Helical" evidence="5">
    <location>
        <begin position="325"/>
        <end position="346"/>
    </location>
</feature>
<evidence type="ECO:0000256" key="2">
    <source>
        <dbReference type="ARBA" id="ARBA00022692"/>
    </source>
</evidence>
<evidence type="ECO:0000256" key="4">
    <source>
        <dbReference type="ARBA" id="ARBA00023136"/>
    </source>
</evidence>
<evidence type="ECO:0000256" key="3">
    <source>
        <dbReference type="ARBA" id="ARBA00022989"/>
    </source>
</evidence>
<feature type="transmembrane region" description="Helical" evidence="5">
    <location>
        <begin position="48"/>
        <end position="68"/>
    </location>
</feature>
<feature type="transmembrane region" description="Helical" evidence="5">
    <location>
        <begin position="80"/>
        <end position="98"/>
    </location>
</feature>
<gene>
    <name evidence="7" type="ORF">SAMN05444422_12113</name>
</gene>
<organism evidence="7 8">
    <name type="scientific">Natronobacterium haloterrestre</name>
    <name type="common">Halobiforma haloterrestris</name>
    <dbReference type="NCBI Taxonomy" id="148448"/>
    <lineage>
        <taxon>Archaea</taxon>
        <taxon>Methanobacteriati</taxon>
        <taxon>Methanobacteriota</taxon>
        <taxon>Stenosarchaea group</taxon>
        <taxon>Halobacteria</taxon>
        <taxon>Halobacteriales</taxon>
        <taxon>Natrialbaceae</taxon>
        <taxon>Natronobacterium</taxon>
    </lineage>
</organism>
<dbReference type="InterPro" id="IPR007016">
    <property type="entry name" value="O-antigen_ligase-rel_domated"/>
</dbReference>
<dbReference type="PANTHER" id="PTHR37422:SF13">
    <property type="entry name" value="LIPOPOLYSACCHARIDE BIOSYNTHESIS PROTEIN PA4999-RELATED"/>
    <property type="match status" value="1"/>
</dbReference>